<feature type="compositionally biased region" description="Polar residues" evidence="2">
    <location>
        <begin position="264"/>
        <end position="276"/>
    </location>
</feature>
<feature type="coiled-coil region" evidence="1">
    <location>
        <begin position="80"/>
        <end position="107"/>
    </location>
</feature>
<accession>A0AAV1VB16</accession>
<sequence>MSSPPNESKALCDYLRIEEEVDYGSDTSVRGDTGTMSGSLMPVAQPSNTPNPFAERGDASAPPAQHAAYGSDETIITNPLDEQQQLLVQLEENAQRYVQLATTLERQRDYVFTPLSVEERLRQAAGQTLATWVIGHGPKTPEEVVSCQALRERYLEPHLTTQSQYKARLDMQARGTPVPPIKGTPILLLAGETDSEEDDAFAHWVHYVRRLSNILALRASDHAADVRLERKLRYDYAKLKARGQLRKRTRYASATKVAAGAGQSVANNPPTCTTSGGERPWSRDDHGHDAQKPPKHMGSLAEGGPHIPMNFQTQGTQATLPDTAKSVAAGVPVEAHEKLVLEVKGLQEALGKSQCMLDAMQSRLQAMEQAQTRSEVQLDLLIRLQQPGAVPLSSAQAPPSSHGKDPGTA</sequence>
<feature type="region of interest" description="Disordered" evidence="2">
    <location>
        <begin position="23"/>
        <end position="66"/>
    </location>
</feature>
<evidence type="ECO:0000256" key="2">
    <source>
        <dbReference type="SAM" id="MobiDB-lite"/>
    </source>
</evidence>
<keyword evidence="1" id="KW-0175">Coiled coil</keyword>
<dbReference type="AlphaFoldDB" id="A0AAV1VB16"/>
<protein>
    <submittedName>
        <fullName evidence="3">Uncharacterized protein</fullName>
    </submittedName>
</protein>
<name>A0AAV1VB16_9STRA</name>
<reference evidence="3" key="1">
    <citation type="submission" date="2024-01" db="EMBL/GenBank/DDBJ databases">
        <authorList>
            <person name="Webb A."/>
        </authorList>
    </citation>
    <scope>NUCLEOTIDE SEQUENCE</scope>
    <source>
        <strain evidence="3">Pm1</strain>
    </source>
</reference>
<comment type="caution">
    <text evidence="3">The sequence shown here is derived from an EMBL/GenBank/DDBJ whole genome shotgun (WGS) entry which is preliminary data.</text>
</comment>
<feature type="compositionally biased region" description="Polar residues" evidence="2">
    <location>
        <begin position="25"/>
        <end position="38"/>
    </location>
</feature>
<gene>
    <name evidence="3" type="ORF">PM001_LOCUS29284</name>
</gene>
<organism evidence="3 4">
    <name type="scientific">Peronospora matthiolae</name>
    <dbReference type="NCBI Taxonomy" id="2874970"/>
    <lineage>
        <taxon>Eukaryota</taxon>
        <taxon>Sar</taxon>
        <taxon>Stramenopiles</taxon>
        <taxon>Oomycota</taxon>
        <taxon>Peronosporomycetes</taxon>
        <taxon>Peronosporales</taxon>
        <taxon>Peronosporaceae</taxon>
        <taxon>Peronospora</taxon>
    </lineage>
</organism>
<feature type="region of interest" description="Disordered" evidence="2">
    <location>
        <begin position="260"/>
        <end position="299"/>
    </location>
</feature>
<dbReference type="EMBL" id="CAKLBY020000306">
    <property type="protein sequence ID" value="CAK7944134.1"/>
    <property type="molecule type" value="Genomic_DNA"/>
</dbReference>
<evidence type="ECO:0000313" key="4">
    <source>
        <dbReference type="Proteomes" id="UP001162060"/>
    </source>
</evidence>
<feature type="region of interest" description="Disordered" evidence="2">
    <location>
        <begin position="389"/>
        <end position="409"/>
    </location>
</feature>
<dbReference type="Proteomes" id="UP001162060">
    <property type="component" value="Unassembled WGS sequence"/>
</dbReference>
<proteinExistence type="predicted"/>
<feature type="compositionally biased region" description="Basic and acidic residues" evidence="2">
    <location>
        <begin position="280"/>
        <end position="292"/>
    </location>
</feature>
<evidence type="ECO:0000313" key="3">
    <source>
        <dbReference type="EMBL" id="CAK7944134.1"/>
    </source>
</evidence>
<evidence type="ECO:0000256" key="1">
    <source>
        <dbReference type="SAM" id="Coils"/>
    </source>
</evidence>